<sequence>MHTTVLLIRHGETEWNLQGKIQGTQNIPLSHQGKAQAQLLAKRLHGTLDYVYSSPLERAFQTAQILCTSTSLTPLPLENLKEVDFGSWEGLNFKEVATTYPEAFNLWRTDEVLGPLIDGEGNLKKASLRATSCVLEVVQKHPGKHIAMVSHGGLIKCAIMGLLDLKMTMYHHLALGNTCITTFQFDERLHPVLLGINDTHHLNTASPTAV</sequence>
<proteinExistence type="predicted"/>
<evidence type="ECO:0000313" key="1">
    <source>
        <dbReference type="EMBL" id="PHV69572.1"/>
    </source>
</evidence>
<evidence type="ECO:0000313" key="2">
    <source>
        <dbReference type="Proteomes" id="UP000224460"/>
    </source>
</evidence>
<keyword evidence="2" id="KW-1185">Reference proteome</keyword>
<dbReference type="Proteomes" id="UP000224460">
    <property type="component" value="Unassembled WGS sequence"/>
</dbReference>
<gene>
    <name evidence="1" type="ORF">CS063_15115</name>
</gene>
<name>A0AC61DAL9_9FIRM</name>
<comment type="caution">
    <text evidence="1">The sequence shown here is derived from an EMBL/GenBank/DDBJ whole genome shotgun (WGS) entry which is preliminary data.</text>
</comment>
<reference evidence="1" key="1">
    <citation type="submission" date="2017-10" db="EMBL/GenBank/DDBJ databases">
        <title>Genome sequence of cellulolytic Lachnospiraceae bacterium XHS1971 isolated from hotspring sediment.</title>
        <authorList>
            <person name="Vasudevan G."/>
            <person name="Joshi A.J."/>
            <person name="Hivarkar S."/>
            <person name="Lanjekar V.B."/>
            <person name="Dhakephalkar P.K."/>
            <person name="Dagar S."/>
        </authorList>
    </citation>
    <scope>NUCLEOTIDE SEQUENCE</scope>
    <source>
        <strain evidence="1">XHS1971</strain>
    </source>
</reference>
<organism evidence="1 2">
    <name type="scientific">Sporanaerobium hydrogeniformans</name>
    <dbReference type="NCBI Taxonomy" id="3072179"/>
    <lineage>
        <taxon>Bacteria</taxon>
        <taxon>Bacillati</taxon>
        <taxon>Bacillota</taxon>
        <taxon>Clostridia</taxon>
        <taxon>Lachnospirales</taxon>
        <taxon>Lachnospiraceae</taxon>
        <taxon>Sporanaerobium</taxon>
    </lineage>
</organism>
<protein>
    <submittedName>
        <fullName evidence="1">Histidine phosphatase family protein</fullName>
    </submittedName>
</protein>
<accession>A0AC61DAL9</accession>
<dbReference type="EMBL" id="PEDL01000024">
    <property type="protein sequence ID" value="PHV69572.1"/>
    <property type="molecule type" value="Genomic_DNA"/>
</dbReference>